<sequence length="677" mass="77444">CGCFNLYISAWLILKKVEIFYLIMTKFLSFFNLSRINDSKDFLGTSPDYVKGNIIITLSRNIVIVVKISTQQQICSWSTHEKLSSKVIFDNSSRRYVGVFGNRYIRCWDASSTDINTIKRIKLHKLVVDIVPSSSDTIILYSDGSWDWLSTAISSSSNVVSTSINPLNLKYDCLKDVNANLLINGVPILSFFVQGVDNKETELIIIPLTCDGQRKSLKITRKDMTVSLSGYSIVEGDNAPMLLTIWSDQRLFLLNLDETLEAEKSPGNFVSIISTLKVDTPLSVLGVARNCVAIYGANSNQEGASLILYNTQFKIIKAQQFFKVYFSCSRIWIHEGNIIIAMGQNLSVVTYRMSQELLVDLLGTYNSENHVRIEGDLINEEDYLQSICSYKNSSYRSERKEYIYNNISNGNESYSRLKEKLCKGSCLGQQFQTFIQVDQDKSFLDDTVAIVETSLEKQLINRTLFEFFIRQFESYGTTEQEISEKMLLMLSKNSNSLKITSLMSRLSNSPESIFTKVFFSMLEKSYPNILKDKSFASIILKSFGPNTVFQPSKQMILMDQLRNDFSSFGLLYLLEYFYKLLTELSASCSTRCNIKVEMKIICWFDILLNAYFQQLILSKDIEVLNLLLKWTNLISTYTTQVKKLEELSILLYGLVQKEYSITNPSASIWYCIEDLYF</sequence>
<comment type="subcellular location">
    <subcellularLocation>
        <location evidence="1">Nucleus</location>
        <location evidence="1">Nucleolus</location>
    </subcellularLocation>
</comment>
<dbReference type="Pfam" id="PF20998">
    <property type="entry name" value="Nol11_C"/>
    <property type="match status" value="1"/>
</dbReference>
<evidence type="ECO:0000256" key="4">
    <source>
        <dbReference type="ARBA" id="ARBA00023159"/>
    </source>
</evidence>
<dbReference type="InterPro" id="IPR042859">
    <property type="entry name" value="NOL11"/>
</dbReference>
<organism evidence="9">
    <name type="scientific">Ceratitis capitata</name>
    <name type="common">Mediterranean fruit fly</name>
    <name type="synonym">Tephritis capitata</name>
    <dbReference type="NCBI Taxonomy" id="7213"/>
    <lineage>
        <taxon>Eukaryota</taxon>
        <taxon>Metazoa</taxon>
        <taxon>Ecdysozoa</taxon>
        <taxon>Arthropoda</taxon>
        <taxon>Hexapoda</taxon>
        <taxon>Insecta</taxon>
        <taxon>Pterygota</taxon>
        <taxon>Neoptera</taxon>
        <taxon>Endopterygota</taxon>
        <taxon>Diptera</taxon>
        <taxon>Brachycera</taxon>
        <taxon>Muscomorpha</taxon>
        <taxon>Tephritoidea</taxon>
        <taxon>Tephritidae</taxon>
        <taxon>Ceratitis</taxon>
        <taxon>Ceratitis</taxon>
    </lineage>
</organism>
<feature type="domain" description="Nucleolar protein 11 N-terminal" evidence="7">
    <location>
        <begin position="24"/>
        <end position="352"/>
    </location>
</feature>
<proteinExistence type="evidence at transcript level"/>
<evidence type="ECO:0000256" key="6">
    <source>
        <dbReference type="ARBA" id="ARBA00023242"/>
    </source>
</evidence>
<dbReference type="PANTHER" id="PTHR15633">
    <property type="entry name" value="NUCLEOLAR PROTEIN 11"/>
    <property type="match status" value="1"/>
</dbReference>
<evidence type="ECO:0000259" key="8">
    <source>
        <dbReference type="Pfam" id="PF20998"/>
    </source>
</evidence>
<dbReference type="GO" id="GO:0030490">
    <property type="term" value="P:maturation of SSU-rRNA"/>
    <property type="evidence" value="ECO:0007669"/>
    <property type="project" value="InterPro"/>
</dbReference>
<dbReference type="EMBL" id="GAMC01003861">
    <property type="protein sequence ID" value="JAC02695.1"/>
    <property type="molecule type" value="mRNA"/>
</dbReference>
<dbReference type="SUPFAM" id="SSF50998">
    <property type="entry name" value="Quinoprotein alcohol dehydrogenase-like"/>
    <property type="match status" value="1"/>
</dbReference>
<reference evidence="9" key="2">
    <citation type="journal article" date="2014" name="BMC Genomics">
        <title>A genomic perspective to assessing quality of mass-reared SIT flies used in Mediterranean fruit fly (Ceratitis capitata) eradication in California.</title>
        <authorList>
            <person name="Calla B."/>
            <person name="Hall B."/>
            <person name="Hou S."/>
            <person name="Geib S.M."/>
        </authorList>
    </citation>
    <scope>NUCLEOTIDE SEQUENCE</scope>
</reference>
<keyword evidence="5" id="KW-0804">Transcription</keyword>
<reference evidence="9" key="1">
    <citation type="submission" date="2013-07" db="EMBL/GenBank/DDBJ databases">
        <authorList>
            <person name="Geib S."/>
        </authorList>
    </citation>
    <scope>NUCLEOTIDE SEQUENCE</scope>
</reference>
<evidence type="ECO:0000313" key="9">
    <source>
        <dbReference type="EMBL" id="JAC02695.1"/>
    </source>
</evidence>
<keyword evidence="6" id="KW-0539">Nucleus</keyword>
<feature type="non-terminal residue" evidence="9">
    <location>
        <position position="1"/>
    </location>
</feature>
<evidence type="ECO:0000256" key="1">
    <source>
        <dbReference type="ARBA" id="ARBA00004604"/>
    </source>
</evidence>
<feature type="domain" description="Nucleolar protein 11 C-terminal" evidence="8">
    <location>
        <begin position="466"/>
        <end position="675"/>
    </location>
</feature>
<keyword evidence="2" id="KW-0698">rRNA processing</keyword>
<dbReference type="AlphaFoldDB" id="W8CCE0"/>
<dbReference type="GO" id="GO:0003723">
    <property type="term" value="F:RNA binding"/>
    <property type="evidence" value="ECO:0007669"/>
    <property type="project" value="TreeGrafter"/>
</dbReference>
<dbReference type="OrthoDB" id="6502630at2759"/>
<keyword evidence="4" id="KW-0010">Activator</keyword>
<dbReference type="PANTHER" id="PTHR15633:SF2">
    <property type="entry name" value="NUCLEOLAR PROTEIN 11"/>
    <property type="match status" value="1"/>
</dbReference>
<dbReference type="Pfam" id="PF08168">
    <property type="entry name" value="NOL11_N"/>
    <property type="match status" value="1"/>
</dbReference>
<keyword evidence="3" id="KW-0805">Transcription regulation</keyword>
<dbReference type="InterPro" id="IPR012584">
    <property type="entry name" value="NOL11_N"/>
</dbReference>
<evidence type="ECO:0000259" key="7">
    <source>
        <dbReference type="Pfam" id="PF08168"/>
    </source>
</evidence>
<accession>W8CCE0</accession>
<evidence type="ECO:0000256" key="2">
    <source>
        <dbReference type="ARBA" id="ARBA00022552"/>
    </source>
</evidence>
<gene>
    <name evidence="9" type="primary">NOL11</name>
</gene>
<dbReference type="InterPro" id="IPR048897">
    <property type="entry name" value="Nol11_C"/>
</dbReference>
<evidence type="ECO:0000256" key="5">
    <source>
        <dbReference type="ARBA" id="ARBA00023163"/>
    </source>
</evidence>
<dbReference type="GO" id="GO:0005730">
    <property type="term" value="C:nucleolus"/>
    <property type="evidence" value="ECO:0007669"/>
    <property type="project" value="UniProtKB-SubCell"/>
</dbReference>
<protein>
    <submittedName>
        <fullName evidence="9">Nucleolar protein 11</fullName>
    </submittedName>
</protein>
<dbReference type="InterPro" id="IPR011047">
    <property type="entry name" value="Quinoprotein_ADH-like_sf"/>
</dbReference>
<name>W8CCE0_CERCA</name>
<evidence type="ECO:0000256" key="3">
    <source>
        <dbReference type="ARBA" id="ARBA00023015"/>
    </source>
</evidence>